<dbReference type="PANTHER" id="PTHR46577">
    <property type="entry name" value="HTH-TYPE TRANSCRIPTIONAL REGULATORY PROTEIN GABR"/>
    <property type="match status" value="1"/>
</dbReference>
<protein>
    <submittedName>
        <fullName evidence="7">PLP-dependent aminotransferase family protein</fullName>
    </submittedName>
</protein>
<dbReference type="GO" id="GO:0003677">
    <property type="term" value="F:DNA binding"/>
    <property type="evidence" value="ECO:0007669"/>
    <property type="project" value="UniProtKB-KW"/>
</dbReference>
<keyword evidence="2" id="KW-0663">Pyridoxal phosphate</keyword>
<evidence type="ECO:0000256" key="1">
    <source>
        <dbReference type="ARBA" id="ARBA00005384"/>
    </source>
</evidence>
<dbReference type="InterPro" id="IPR051446">
    <property type="entry name" value="HTH_trans_reg/aminotransferase"/>
</dbReference>
<dbReference type="SMART" id="SM00345">
    <property type="entry name" value="HTH_GNTR"/>
    <property type="match status" value="1"/>
</dbReference>
<evidence type="ECO:0000313" key="8">
    <source>
        <dbReference type="Proteomes" id="UP000298179"/>
    </source>
</evidence>
<evidence type="ECO:0000256" key="5">
    <source>
        <dbReference type="ARBA" id="ARBA00023163"/>
    </source>
</evidence>
<dbReference type="InterPro" id="IPR000524">
    <property type="entry name" value="Tscrpt_reg_HTH_GntR"/>
</dbReference>
<dbReference type="Pfam" id="PF00155">
    <property type="entry name" value="Aminotran_1_2"/>
    <property type="match status" value="1"/>
</dbReference>
<dbReference type="Gene3D" id="1.10.10.10">
    <property type="entry name" value="Winged helix-like DNA-binding domain superfamily/Winged helix DNA-binding domain"/>
    <property type="match status" value="1"/>
</dbReference>
<dbReference type="InterPro" id="IPR015421">
    <property type="entry name" value="PyrdxlP-dep_Trfase_major"/>
</dbReference>
<keyword evidence="8" id="KW-1185">Reference proteome</keyword>
<dbReference type="InterPro" id="IPR004839">
    <property type="entry name" value="Aminotransferase_I/II_large"/>
</dbReference>
<evidence type="ECO:0000256" key="4">
    <source>
        <dbReference type="ARBA" id="ARBA00023125"/>
    </source>
</evidence>
<dbReference type="InterPro" id="IPR015424">
    <property type="entry name" value="PyrdxlP-dep_Trfase"/>
</dbReference>
<dbReference type="SUPFAM" id="SSF53383">
    <property type="entry name" value="PLP-dependent transferases"/>
    <property type="match status" value="1"/>
</dbReference>
<dbReference type="PANTHER" id="PTHR46577:SF1">
    <property type="entry name" value="HTH-TYPE TRANSCRIPTIONAL REGULATORY PROTEIN GABR"/>
    <property type="match status" value="1"/>
</dbReference>
<dbReference type="CDD" id="cd07377">
    <property type="entry name" value="WHTH_GntR"/>
    <property type="match status" value="1"/>
</dbReference>
<gene>
    <name evidence="7" type="ORF">E3C22_23065</name>
</gene>
<keyword evidence="3" id="KW-0805">Transcription regulation</keyword>
<dbReference type="OrthoDB" id="9808770at2"/>
<keyword evidence="5" id="KW-0804">Transcription</keyword>
<comment type="similarity">
    <text evidence="1">In the C-terminal section; belongs to the class-I pyridoxal-phosphate-dependent aminotransferase family.</text>
</comment>
<name>A0A4Y8R8Z8_9HYPH</name>
<keyword evidence="7" id="KW-0808">Transferase</keyword>
<evidence type="ECO:0000259" key="6">
    <source>
        <dbReference type="PROSITE" id="PS50949"/>
    </source>
</evidence>
<dbReference type="Pfam" id="PF00392">
    <property type="entry name" value="GntR"/>
    <property type="match status" value="1"/>
</dbReference>
<dbReference type="Proteomes" id="UP000298179">
    <property type="component" value="Unassembled WGS sequence"/>
</dbReference>
<sequence length="487" mass="53535">MSEAVLQFARQEGQPLQASLRQSLIGAISEGRIMQGQRLPPSRTLARQIGIARNTVTAVYEDLVTRGYLVSVERRGYFVENGGDAAQAPCDATVDPDDAGGIAWDRHLKLDPAAARNIEKPKDWQRFAYPFVYGQVDPALFPIGVWRSCSRDALGRSAVDYWAADRAVEDDELLIEQICRHILPQRGVFARPDEVMVTLGSQHGLYILSRLLVDEASVVAVEDPGYPDVRNILEMVGARLHHVPVDDDGFRVDEAPASAGLAVVTPAYQCPTMVTLSPDRRAALMEWAEAGDRLIVEDDYEGETRFSTTLPALKAMDRSGRVIYLGTLSKVLAPGVRIGYMVAPAPLIRQAKALRRLMHRSAPLNNQRTAAIFLSEGHYLGLVRTLRGSLAQRWNLLTAAIDRHLPGFERPASHGGSSIWLRCPPGVDAQALYHRAMAKGVLVELGDPFFPRGDGGRHIRLGISSIDETRIDEGVRRLAQAASSLMQ</sequence>
<evidence type="ECO:0000256" key="3">
    <source>
        <dbReference type="ARBA" id="ARBA00023015"/>
    </source>
</evidence>
<organism evidence="7 8">
    <name type="scientific">Jiella endophytica</name>
    <dbReference type="NCBI Taxonomy" id="2558362"/>
    <lineage>
        <taxon>Bacteria</taxon>
        <taxon>Pseudomonadati</taxon>
        <taxon>Pseudomonadota</taxon>
        <taxon>Alphaproteobacteria</taxon>
        <taxon>Hyphomicrobiales</taxon>
        <taxon>Aurantimonadaceae</taxon>
        <taxon>Jiella</taxon>
    </lineage>
</organism>
<evidence type="ECO:0000256" key="2">
    <source>
        <dbReference type="ARBA" id="ARBA00022898"/>
    </source>
</evidence>
<dbReference type="RefSeq" id="WP_134764243.1">
    <property type="nucleotide sequence ID" value="NZ_SOZD01000013.1"/>
</dbReference>
<dbReference type="AlphaFoldDB" id="A0A4Y8R8Z8"/>
<dbReference type="CDD" id="cd00609">
    <property type="entry name" value="AAT_like"/>
    <property type="match status" value="1"/>
</dbReference>
<evidence type="ECO:0000313" key="7">
    <source>
        <dbReference type="EMBL" id="TFF17853.1"/>
    </source>
</evidence>
<comment type="caution">
    <text evidence="7">The sequence shown here is derived from an EMBL/GenBank/DDBJ whole genome shotgun (WGS) entry which is preliminary data.</text>
</comment>
<dbReference type="EMBL" id="SOZD01000013">
    <property type="protein sequence ID" value="TFF17853.1"/>
    <property type="molecule type" value="Genomic_DNA"/>
</dbReference>
<reference evidence="7 8" key="1">
    <citation type="submission" date="2019-03" db="EMBL/GenBank/DDBJ databases">
        <title>Jiella endophytica sp. nov., a novel endophytic bacterium isolated from root of Ficus microcarpa Linn. f.</title>
        <authorList>
            <person name="Tuo L."/>
        </authorList>
    </citation>
    <scope>NUCLEOTIDE SEQUENCE [LARGE SCALE GENOMIC DNA]</scope>
    <source>
        <strain evidence="7 8">CBS5Q-3</strain>
    </source>
</reference>
<feature type="domain" description="HTH gntR-type" evidence="6">
    <location>
        <begin position="14"/>
        <end position="82"/>
    </location>
</feature>
<dbReference type="GO" id="GO:0030170">
    <property type="term" value="F:pyridoxal phosphate binding"/>
    <property type="evidence" value="ECO:0007669"/>
    <property type="project" value="InterPro"/>
</dbReference>
<proteinExistence type="inferred from homology"/>
<dbReference type="PROSITE" id="PS50949">
    <property type="entry name" value="HTH_GNTR"/>
    <property type="match status" value="1"/>
</dbReference>
<dbReference type="Gene3D" id="3.40.640.10">
    <property type="entry name" value="Type I PLP-dependent aspartate aminotransferase-like (Major domain)"/>
    <property type="match status" value="1"/>
</dbReference>
<dbReference type="InterPro" id="IPR036390">
    <property type="entry name" value="WH_DNA-bd_sf"/>
</dbReference>
<dbReference type="GO" id="GO:0003700">
    <property type="term" value="F:DNA-binding transcription factor activity"/>
    <property type="evidence" value="ECO:0007669"/>
    <property type="project" value="InterPro"/>
</dbReference>
<dbReference type="GO" id="GO:0008483">
    <property type="term" value="F:transaminase activity"/>
    <property type="evidence" value="ECO:0007669"/>
    <property type="project" value="UniProtKB-KW"/>
</dbReference>
<dbReference type="SUPFAM" id="SSF46785">
    <property type="entry name" value="Winged helix' DNA-binding domain"/>
    <property type="match status" value="1"/>
</dbReference>
<keyword evidence="7" id="KW-0032">Aminotransferase</keyword>
<dbReference type="InterPro" id="IPR036388">
    <property type="entry name" value="WH-like_DNA-bd_sf"/>
</dbReference>
<keyword evidence="4" id="KW-0238">DNA-binding</keyword>
<accession>A0A4Y8R8Z8</accession>